<organism evidence="7 8">
    <name type="scientific">Segatella copri</name>
    <dbReference type="NCBI Taxonomy" id="165179"/>
    <lineage>
        <taxon>Bacteria</taxon>
        <taxon>Pseudomonadati</taxon>
        <taxon>Bacteroidota</taxon>
        <taxon>Bacteroidia</taxon>
        <taxon>Bacteroidales</taxon>
        <taxon>Prevotellaceae</taxon>
        <taxon>Segatella</taxon>
    </lineage>
</organism>
<feature type="transmembrane region" description="Helical" evidence="6">
    <location>
        <begin position="354"/>
        <end position="374"/>
    </location>
</feature>
<evidence type="ECO:0000256" key="4">
    <source>
        <dbReference type="ARBA" id="ARBA00022989"/>
    </source>
</evidence>
<feature type="transmembrane region" description="Helical" evidence="6">
    <location>
        <begin position="290"/>
        <end position="312"/>
    </location>
</feature>
<evidence type="ECO:0000313" key="8">
    <source>
        <dbReference type="Proteomes" id="UP001206014"/>
    </source>
</evidence>
<name>A0AAW5I561_9BACT</name>
<feature type="transmembrane region" description="Helical" evidence="6">
    <location>
        <begin position="12"/>
        <end position="29"/>
    </location>
</feature>
<dbReference type="InterPro" id="IPR002797">
    <property type="entry name" value="Polysacc_synth"/>
</dbReference>
<keyword evidence="2" id="KW-1003">Cell membrane</keyword>
<evidence type="ECO:0000256" key="1">
    <source>
        <dbReference type="ARBA" id="ARBA00004651"/>
    </source>
</evidence>
<dbReference type="PANTHER" id="PTHR30250:SF11">
    <property type="entry name" value="O-ANTIGEN TRANSPORTER-RELATED"/>
    <property type="match status" value="1"/>
</dbReference>
<dbReference type="AlphaFoldDB" id="A0AAW5I561"/>
<dbReference type="CDD" id="cd13128">
    <property type="entry name" value="MATE_Wzx_like"/>
    <property type="match status" value="1"/>
</dbReference>
<accession>A0AAW5I561</accession>
<dbReference type="PANTHER" id="PTHR30250">
    <property type="entry name" value="PST FAMILY PREDICTED COLANIC ACID TRANSPORTER"/>
    <property type="match status" value="1"/>
</dbReference>
<feature type="transmembrane region" description="Helical" evidence="6">
    <location>
        <begin position="83"/>
        <end position="107"/>
    </location>
</feature>
<feature type="transmembrane region" description="Helical" evidence="6">
    <location>
        <begin position="318"/>
        <end position="342"/>
    </location>
</feature>
<dbReference type="GO" id="GO:0005886">
    <property type="term" value="C:plasma membrane"/>
    <property type="evidence" value="ECO:0007669"/>
    <property type="project" value="UniProtKB-SubCell"/>
</dbReference>
<keyword evidence="3 6" id="KW-0812">Transmembrane</keyword>
<dbReference type="RefSeq" id="WP_234564340.1">
    <property type="nucleotide sequence ID" value="NZ_JAJTTD010000010.1"/>
</dbReference>
<gene>
    <name evidence="7" type="ORF">NND11_09145</name>
</gene>
<dbReference type="Proteomes" id="UP001206014">
    <property type="component" value="Unassembled WGS sequence"/>
</dbReference>
<protein>
    <submittedName>
        <fullName evidence="7">Flippase</fullName>
    </submittedName>
</protein>
<feature type="transmembrane region" description="Helical" evidence="6">
    <location>
        <begin position="210"/>
        <end position="243"/>
    </location>
</feature>
<keyword evidence="4 6" id="KW-1133">Transmembrane helix</keyword>
<feature type="transmembrane region" description="Helical" evidence="6">
    <location>
        <begin position="113"/>
        <end position="134"/>
    </location>
</feature>
<feature type="transmembrane region" description="Helical" evidence="6">
    <location>
        <begin position="41"/>
        <end position="62"/>
    </location>
</feature>
<dbReference type="EMBL" id="JANDXR010000010">
    <property type="protein sequence ID" value="MCP9501714.1"/>
    <property type="molecule type" value="Genomic_DNA"/>
</dbReference>
<evidence type="ECO:0000256" key="2">
    <source>
        <dbReference type="ARBA" id="ARBA00022475"/>
    </source>
</evidence>
<feature type="transmembrane region" description="Helical" evidence="6">
    <location>
        <begin position="436"/>
        <end position="459"/>
    </location>
</feature>
<feature type="transmembrane region" description="Helical" evidence="6">
    <location>
        <begin position="380"/>
        <end position="400"/>
    </location>
</feature>
<evidence type="ECO:0000256" key="3">
    <source>
        <dbReference type="ARBA" id="ARBA00022692"/>
    </source>
</evidence>
<reference evidence="7" key="1">
    <citation type="submission" date="2022-07" db="EMBL/GenBank/DDBJ databases">
        <title>Prevotella copri.</title>
        <authorList>
            <person name="Yang C."/>
        </authorList>
    </citation>
    <scope>NUCLEOTIDE SEQUENCE</scope>
    <source>
        <strain evidence="7">HF88</strain>
    </source>
</reference>
<keyword evidence="5 6" id="KW-0472">Membrane</keyword>
<comment type="subcellular location">
    <subcellularLocation>
        <location evidence="1">Cell membrane</location>
        <topology evidence="1">Multi-pass membrane protein</topology>
    </subcellularLocation>
</comment>
<feature type="transmembrane region" description="Helical" evidence="6">
    <location>
        <begin position="168"/>
        <end position="189"/>
    </location>
</feature>
<dbReference type="Pfam" id="PF01943">
    <property type="entry name" value="Polysacc_synt"/>
    <property type="match status" value="1"/>
</dbReference>
<proteinExistence type="predicted"/>
<feature type="transmembrane region" description="Helical" evidence="6">
    <location>
        <begin position="412"/>
        <end position="430"/>
    </location>
</feature>
<dbReference type="InterPro" id="IPR050833">
    <property type="entry name" value="Poly_Biosynth_Transport"/>
</dbReference>
<sequence>MASLKKNIFYNSIRVGSNLVFPLVTFPYVTRIMGPDTLGLFNYITAIAGYFTLFASLGFPIYGIREVAQSKDEPDKLQSATNAIFTANILACLVVYAVYFIASLFLAHSEHDFWLYFVLGLSVLLSCISFDWFYQGVEDFKYITIRSIAIKLISIVCLFIFVRTNEDILPYAILTIAGTCGNNILNLIRIRKYIKLKISFQDCWKHTKGASVLFLGTIAVSLYTNLNSVMVGALGTMAAVAFFTTGNKLVQMLMTVLGAVTSSIIPRMAYLVGKGDEKEAIALQKKTLNLLLYVSIPMVFGIIALAHPLILLFGGKEFLPAVPVMQILSTLLVIITLSGFLGNQILIPMHKEKYGNYCVGGGAIANLTVNFMLIPLFAEIGVAIAVVIAETVVTAMHFYFAHRYMKLKWMDFVPVKCILASILMFLVIVATYSNDFSPLCCFLWAIIGMIVYVVSLLGLKDQYFKETILKLIKR</sequence>
<evidence type="ECO:0000256" key="5">
    <source>
        <dbReference type="ARBA" id="ARBA00023136"/>
    </source>
</evidence>
<evidence type="ECO:0000256" key="6">
    <source>
        <dbReference type="SAM" id="Phobius"/>
    </source>
</evidence>
<feature type="transmembrane region" description="Helical" evidence="6">
    <location>
        <begin position="249"/>
        <end position="270"/>
    </location>
</feature>
<comment type="caution">
    <text evidence="7">The sequence shown here is derived from an EMBL/GenBank/DDBJ whole genome shotgun (WGS) entry which is preliminary data.</text>
</comment>
<feature type="transmembrane region" description="Helical" evidence="6">
    <location>
        <begin position="143"/>
        <end position="162"/>
    </location>
</feature>
<evidence type="ECO:0000313" key="7">
    <source>
        <dbReference type="EMBL" id="MCP9501714.1"/>
    </source>
</evidence>